<dbReference type="Pfam" id="PF02056">
    <property type="entry name" value="Glyco_hydro_4"/>
    <property type="match status" value="1"/>
</dbReference>
<keyword evidence="1" id="KW-0520">NAD</keyword>
<comment type="caution">
    <text evidence="2">The sequence shown here is derived from an EMBL/GenBank/DDBJ whole genome shotgun (WGS) entry which is preliminary data.</text>
</comment>
<accession>A0ABY2TN20</accession>
<dbReference type="EMBL" id="SJDU01000821">
    <property type="protein sequence ID" value="TKZ21460.1"/>
    <property type="molecule type" value="Genomic_DNA"/>
</dbReference>
<evidence type="ECO:0000313" key="2">
    <source>
        <dbReference type="EMBL" id="TKZ21460.1"/>
    </source>
</evidence>
<dbReference type="InterPro" id="IPR053715">
    <property type="entry name" value="GH4_Enzyme_sf"/>
</dbReference>
<gene>
    <name evidence="2" type="ORF">EZH24_13570</name>
</gene>
<proteinExistence type="predicted"/>
<dbReference type="SUPFAM" id="SSF51735">
    <property type="entry name" value="NAD(P)-binding Rossmann-fold domains"/>
    <property type="match status" value="1"/>
</dbReference>
<dbReference type="Proteomes" id="UP000310168">
    <property type="component" value="Unassembled WGS sequence"/>
</dbReference>
<dbReference type="Gene3D" id="3.90.1820.10">
    <property type="entry name" value="AglA-like glucosidase"/>
    <property type="match status" value="1"/>
</dbReference>
<sequence>MIKFVLVGAGSAQFGCDMLGDIFSTKSLEGSHITLLDINPNALKKVYDYVKGFIETNKLNFTVDATTERKEAFKNADFIISSIEVGDRFLLWDLDW</sequence>
<reference evidence="2 3" key="1">
    <citation type="journal article" date="2019" name="Anaerobe">
        <title>Brachyspira catarrhinii sp. nov., an anaerobic intestinal spirochaete isolated from vervet monkeys may have been misidentified as Brachyspira aalborgi in previous studies.</title>
        <authorList>
            <person name="Phillips N.D."/>
            <person name="La T."/>
            <person name="Hampson D.J."/>
        </authorList>
    </citation>
    <scope>NUCLEOTIDE SEQUENCE [LARGE SCALE GENOMIC DNA]</scope>
    <source>
        <strain evidence="2 3">Z12</strain>
    </source>
</reference>
<feature type="non-terminal residue" evidence="2">
    <location>
        <position position="96"/>
    </location>
</feature>
<name>A0ABY2TN20_9SPIR</name>
<protein>
    <submittedName>
        <fullName evidence="2">Alpha-glucosidase</fullName>
    </submittedName>
</protein>
<evidence type="ECO:0000256" key="1">
    <source>
        <dbReference type="ARBA" id="ARBA00023027"/>
    </source>
</evidence>
<dbReference type="InterPro" id="IPR001088">
    <property type="entry name" value="Glyco_hydro_4"/>
</dbReference>
<evidence type="ECO:0000313" key="3">
    <source>
        <dbReference type="Proteomes" id="UP000310168"/>
    </source>
</evidence>
<keyword evidence="3" id="KW-1185">Reference proteome</keyword>
<organism evidence="2 3">
    <name type="scientific">Brachyspira catarrhinii</name>
    <dbReference type="NCBI Taxonomy" id="2528966"/>
    <lineage>
        <taxon>Bacteria</taxon>
        <taxon>Pseudomonadati</taxon>
        <taxon>Spirochaetota</taxon>
        <taxon>Spirochaetia</taxon>
        <taxon>Brachyspirales</taxon>
        <taxon>Brachyspiraceae</taxon>
        <taxon>Brachyspira</taxon>
    </lineage>
</organism>
<dbReference type="PANTHER" id="PTHR32092">
    <property type="entry name" value="6-PHOSPHO-BETA-GLUCOSIDASE-RELATED"/>
    <property type="match status" value="1"/>
</dbReference>
<dbReference type="InterPro" id="IPR036291">
    <property type="entry name" value="NAD(P)-bd_dom_sf"/>
</dbReference>